<feature type="domain" description="Exocyst complex component EXOC6/Sec15 N-terminal" evidence="1">
    <location>
        <begin position="46"/>
        <end position="183"/>
    </location>
</feature>
<dbReference type="EMBL" id="OU898277">
    <property type="protein sequence ID" value="CAG9830590.1"/>
    <property type="molecule type" value="Genomic_DNA"/>
</dbReference>
<keyword evidence="3" id="KW-1185">Reference proteome</keyword>
<name>A0A9N9SW52_DIABA</name>
<evidence type="ECO:0000313" key="3">
    <source>
        <dbReference type="Proteomes" id="UP001153709"/>
    </source>
</evidence>
<dbReference type="GO" id="GO:0090522">
    <property type="term" value="P:vesicle tethering involved in exocytosis"/>
    <property type="evidence" value="ECO:0007669"/>
    <property type="project" value="InterPro"/>
</dbReference>
<sequence length="183" mass="21391">MDKTTIPEINSQHDLYLQEIEGIDDYWGPTFRAIFDNEEHDEFKKKLNERIKHHDKDIERLCNVYYQGFIESVRELLEVRSQANKLNSQVVTLDKQVHDAAEGITKSGSDLLQARKVQSNIAVVIAQLNLCLPVFTTYSKLQKQIAEKRYYPALKTLEELEHLHLPHVANYRFSKQLQENIPK</sequence>
<dbReference type="PANTHER" id="PTHR12702">
    <property type="entry name" value="SEC15"/>
    <property type="match status" value="1"/>
</dbReference>
<dbReference type="InterPro" id="IPR007225">
    <property type="entry name" value="EXOC6/Sec15"/>
</dbReference>
<proteinExistence type="predicted"/>
<dbReference type="AlphaFoldDB" id="A0A9N9SW52"/>
<dbReference type="Pfam" id="PF20651">
    <property type="entry name" value="EXOC6_Sec15_N"/>
    <property type="match status" value="1"/>
</dbReference>
<dbReference type="GO" id="GO:0016020">
    <property type="term" value="C:membrane"/>
    <property type="evidence" value="ECO:0007669"/>
    <property type="project" value="TreeGrafter"/>
</dbReference>
<dbReference type="PANTHER" id="PTHR12702:SF0">
    <property type="entry name" value="EXOCYST COMPLEX COMPONENT 6"/>
    <property type="match status" value="1"/>
</dbReference>
<dbReference type="GO" id="GO:0000145">
    <property type="term" value="C:exocyst"/>
    <property type="evidence" value="ECO:0007669"/>
    <property type="project" value="TreeGrafter"/>
</dbReference>
<protein>
    <recommendedName>
        <fullName evidence="1">Exocyst complex component EXOC6/Sec15 N-terminal domain-containing protein</fullName>
    </recommendedName>
</protein>
<dbReference type="Proteomes" id="UP001153709">
    <property type="component" value="Chromosome 2"/>
</dbReference>
<dbReference type="GO" id="GO:0006893">
    <property type="term" value="P:Golgi to plasma membrane transport"/>
    <property type="evidence" value="ECO:0007669"/>
    <property type="project" value="TreeGrafter"/>
</dbReference>
<dbReference type="GO" id="GO:0006886">
    <property type="term" value="P:intracellular protein transport"/>
    <property type="evidence" value="ECO:0007669"/>
    <property type="project" value="InterPro"/>
</dbReference>
<evidence type="ECO:0000313" key="2">
    <source>
        <dbReference type="EMBL" id="CAG9830590.1"/>
    </source>
</evidence>
<gene>
    <name evidence="2" type="ORF">DIABBA_LOCUS4284</name>
</gene>
<evidence type="ECO:0000259" key="1">
    <source>
        <dbReference type="Pfam" id="PF20651"/>
    </source>
</evidence>
<reference evidence="2" key="1">
    <citation type="submission" date="2022-01" db="EMBL/GenBank/DDBJ databases">
        <authorList>
            <person name="King R."/>
        </authorList>
    </citation>
    <scope>NUCLEOTIDE SEQUENCE</scope>
</reference>
<dbReference type="InterPro" id="IPR048359">
    <property type="entry name" value="EXOC6_Sec15_N"/>
</dbReference>
<organism evidence="2 3">
    <name type="scientific">Diabrotica balteata</name>
    <name type="common">Banded cucumber beetle</name>
    <dbReference type="NCBI Taxonomy" id="107213"/>
    <lineage>
        <taxon>Eukaryota</taxon>
        <taxon>Metazoa</taxon>
        <taxon>Ecdysozoa</taxon>
        <taxon>Arthropoda</taxon>
        <taxon>Hexapoda</taxon>
        <taxon>Insecta</taxon>
        <taxon>Pterygota</taxon>
        <taxon>Neoptera</taxon>
        <taxon>Endopterygota</taxon>
        <taxon>Coleoptera</taxon>
        <taxon>Polyphaga</taxon>
        <taxon>Cucujiformia</taxon>
        <taxon>Chrysomeloidea</taxon>
        <taxon>Chrysomelidae</taxon>
        <taxon>Galerucinae</taxon>
        <taxon>Diabroticina</taxon>
        <taxon>Diabroticites</taxon>
        <taxon>Diabrotica</taxon>
    </lineage>
</organism>
<accession>A0A9N9SW52</accession>